<evidence type="ECO:0000313" key="4">
    <source>
        <dbReference type="EMBL" id="MDO7834144.1"/>
    </source>
</evidence>
<feature type="signal peptide" evidence="3">
    <location>
        <begin position="1"/>
        <end position="22"/>
    </location>
</feature>
<evidence type="ECO:0000313" key="5">
    <source>
        <dbReference type="Proteomes" id="UP001176471"/>
    </source>
</evidence>
<dbReference type="GO" id="GO:0016787">
    <property type="term" value="F:hydrolase activity"/>
    <property type="evidence" value="ECO:0007669"/>
    <property type="project" value="UniProtKB-KW"/>
</dbReference>
<keyword evidence="1 3" id="KW-0732">Signal</keyword>
<dbReference type="NCBIfam" id="NF045579">
    <property type="entry name" value="rhamnoside_JR"/>
    <property type="match status" value="1"/>
</dbReference>
<comment type="caution">
    <text evidence="4">The sequence shown here is derived from an EMBL/GenBank/DDBJ whole genome shotgun (WGS) entry which is preliminary data.</text>
</comment>
<proteinExistence type="predicted"/>
<sequence>MHRPMWLPMLLLASAASTPVVAGPSLEDQFRNPPQAARAQVWWHWMNGNIDADEAVADIEWMADQAIGGIHLFEGGLGAPKQIAELKPWMSPAWQDAMRKSVQRAHERGMDFSIATSPGWSATGAPFVQPADAMKKLVWSETVVRGDGGKMPIRLARPPVVEGAYQDVPLTKGAGADFYRDVAVIAFPGSRTILKADNIASSSVISAERLADGRFDEPQDLLPDTDGIGWIIYRFARPETVRSIRIGMPAAAGFGAPAPPVARLEVSDDGLTYRNVTTVYASKSPVRTASFPAVSGRYFRMAIAPDAQGEGARLNYAPGAIPLSFPPQKQAYAVSELLLSPAGLIQNAEEKAGFAAVPDYYARATHTDGPSIDPASIIDLTPRLGPDGTLDWIPPGKGAWTVLRFGMSLTGHRNGPAPAEATGLEVDKLSASRVGAYIDRYLADQRAALKGVVGLNGLLSDSIEAGAQNWTDDMPSQFRNRTGYALDRWYPALAGYIVGKPAQSDAFLYDFRRTISDLLTEAHYGTLAARAKAAGLTYYAEALEDNRPQLGNDLAIRAKADVPAGAMWWFDPSTGPKPTYVADVKGAASVAHILGKPYIAVEALTVFGRPWGLSPADMRPAADLAFLMGGNRLMLHSSVHQGTGSNLVSGQFPGMTMAPLLGHYFNRNDAWGDMAKGWTDYLARTQFLLQQGRPQAGFAWFVGEEAPVTGLFGGKEPEGVPSGLDYDFIDATLLASGLAVQDGKLINRSGNSYQFLFLGGSSARLTLATLNRLLAFARQGVAIAGVRPVDSPSLADDPKAVAKAIATLWALPHVVEADTPEAAAKSLRVALDWRFTGQGLSVLHRVLPDGDIYFLVNRGSAHVEGDFQIPAKAVTTWWDAVDGSQVDAGAKAGAVHVALAPHQSRFLVARDLASAKAVAPIDPVSVVTADDRWHVSLATPGLATDERRAFSLHWLNEQSDPRLRYFSGKATYTGTIRLPKPSCARPVFRLDLGAMADVARVTVNGIEAGMIWTQPHRVNVSAMIRAGRNRLKIEVANLWVNRLIGEAAHNPSSAGAKMYRPDAPLRSAGLKGPVRLFTHCEP</sequence>
<organism evidence="4 5">
    <name type="scientific">Sphingobium cyanobacteriorum</name>
    <dbReference type="NCBI Taxonomy" id="3063954"/>
    <lineage>
        <taxon>Bacteria</taxon>
        <taxon>Pseudomonadati</taxon>
        <taxon>Pseudomonadota</taxon>
        <taxon>Alphaproteobacteria</taxon>
        <taxon>Sphingomonadales</taxon>
        <taxon>Sphingomonadaceae</taxon>
        <taxon>Sphingobium</taxon>
    </lineage>
</organism>
<evidence type="ECO:0000256" key="3">
    <source>
        <dbReference type="SAM" id="SignalP"/>
    </source>
</evidence>
<evidence type="ECO:0000256" key="2">
    <source>
        <dbReference type="ARBA" id="ARBA00022801"/>
    </source>
</evidence>
<keyword evidence="2 4" id="KW-0378">Hydrolase</keyword>
<reference evidence="4" key="1">
    <citation type="submission" date="2023-07" db="EMBL/GenBank/DDBJ databases">
        <title>Bacterial whole genome sequence for Sphingobium sp. HBC34.</title>
        <authorList>
            <person name="Le V."/>
            <person name="Ko S.-R."/>
            <person name="Ahn C.-Y."/>
            <person name="Oh H.-M."/>
        </authorList>
    </citation>
    <scope>NUCLEOTIDE SEQUENCE</scope>
    <source>
        <strain evidence="4">HBC34</strain>
    </source>
</reference>
<dbReference type="SUPFAM" id="SSF49785">
    <property type="entry name" value="Galactose-binding domain-like"/>
    <property type="match status" value="1"/>
</dbReference>
<dbReference type="Pfam" id="PF17132">
    <property type="entry name" value="Glyco_hydro_106"/>
    <property type="match status" value="1"/>
</dbReference>
<accession>A0ABT8ZJE2</accession>
<dbReference type="InterPro" id="IPR008979">
    <property type="entry name" value="Galactose-bd-like_sf"/>
</dbReference>
<feature type="chain" id="PRO_5047257092" evidence="3">
    <location>
        <begin position="23"/>
        <end position="1082"/>
    </location>
</feature>
<dbReference type="Proteomes" id="UP001176471">
    <property type="component" value="Unassembled WGS sequence"/>
</dbReference>
<dbReference type="EMBL" id="JAUQOM010000001">
    <property type="protein sequence ID" value="MDO7834144.1"/>
    <property type="molecule type" value="Genomic_DNA"/>
</dbReference>
<keyword evidence="5" id="KW-1185">Reference proteome</keyword>
<protein>
    <submittedName>
        <fullName evidence="4">Glycosyl hydrolase</fullName>
    </submittedName>
</protein>
<gene>
    <name evidence="4" type="ORF">Q4610_03715</name>
</gene>
<name>A0ABT8ZJE2_9SPHN</name>
<dbReference type="PANTHER" id="PTHR43817">
    <property type="entry name" value="GLYCOSYL HYDROLASE"/>
    <property type="match status" value="1"/>
</dbReference>
<dbReference type="PANTHER" id="PTHR43817:SF1">
    <property type="entry name" value="HYDROLASE, FAMILY 43, PUTATIVE (AFU_ORTHOLOGUE AFUA_3G01660)-RELATED"/>
    <property type="match status" value="1"/>
</dbReference>
<dbReference type="RefSeq" id="WP_304534649.1">
    <property type="nucleotide sequence ID" value="NZ_JAUQOM010000001.1"/>
</dbReference>
<evidence type="ECO:0000256" key="1">
    <source>
        <dbReference type="ARBA" id="ARBA00022729"/>
    </source>
</evidence>
<dbReference type="Gene3D" id="2.60.120.260">
    <property type="entry name" value="Galactose-binding domain-like"/>
    <property type="match status" value="2"/>
</dbReference>